<reference evidence="1" key="1">
    <citation type="submission" date="2016-10" db="EMBL/GenBank/DDBJ databases">
        <authorList>
            <person name="de Groot N.N."/>
        </authorList>
    </citation>
    <scope>NUCLEOTIDE SEQUENCE [LARGE SCALE GENOMIC DNA]</scope>
    <source>
        <strain evidence="1">SP</strain>
    </source>
</reference>
<feature type="non-terminal residue" evidence="1">
    <location>
        <position position="1"/>
    </location>
</feature>
<protein>
    <submittedName>
        <fullName evidence="1">Uncharacterized protein</fullName>
    </submittedName>
</protein>
<proteinExistence type="predicted"/>
<evidence type="ECO:0000313" key="3">
    <source>
        <dbReference type="Proteomes" id="UP000198935"/>
    </source>
</evidence>
<organism evidence="1 3">
    <name type="scientific">Evansella caseinilytica</name>
    <dbReference type="NCBI Taxonomy" id="1503961"/>
    <lineage>
        <taxon>Bacteria</taxon>
        <taxon>Bacillati</taxon>
        <taxon>Bacillota</taxon>
        <taxon>Bacilli</taxon>
        <taxon>Bacillales</taxon>
        <taxon>Bacillaceae</taxon>
        <taxon>Evansella</taxon>
    </lineage>
</organism>
<dbReference type="EMBL" id="FNPI01000046">
    <property type="protein sequence ID" value="SDZ69063.1"/>
    <property type="molecule type" value="Genomic_DNA"/>
</dbReference>
<reference evidence="3" key="2">
    <citation type="submission" date="2016-10" db="EMBL/GenBank/DDBJ databases">
        <authorList>
            <person name="Varghese N."/>
            <person name="Submissions S."/>
        </authorList>
    </citation>
    <scope>NUCLEOTIDE SEQUENCE [LARGE SCALE GENOMIC DNA]</scope>
    <source>
        <strain evidence="3">SP</strain>
    </source>
</reference>
<sequence>HFANIIRKEFIPNLRKALATHEEMEENIDNQIRRIVNDAEDRIWEISVEPDAIYSDPRGRSIEDFKDKYYQSGKYRCYDGKTFEELLEQTDELWKKMHQFASLVEQTAIEFESSEQDIANQMYERKRS</sequence>
<evidence type="ECO:0000313" key="1">
    <source>
        <dbReference type="EMBL" id="SDZ68887.1"/>
    </source>
</evidence>
<dbReference type="EMBL" id="FNPI01000042">
    <property type="protein sequence ID" value="SDZ68887.1"/>
    <property type="molecule type" value="Genomic_DNA"/>
</dbReference>
<dbReference type="Proteomes" id="UP000198935">
    <property type="component" value="Unassembled WGS sequence"/>
</dbReference>
<evidence type="ECO:0000313" key="2">
    <source>
        <dbReference type="EMBL" id="SDZ69063.1"/>
    </source>
</evidence>
<name>A0A1H3V2Q9_9BACI</name>
<keyword evidence="3" id="KW-1185">Reference proteome</keyword>
<accession>A0A1H3V2Q9</accession>
<gene>
    <name evidence="1" type="ORF">SAMN05421736_1421</name>
    <name evidence="2" type="ORF">SAMN05421736_1464</name>
</gene>
<dbReference type="STRING" id="1503961.SAMN05421736_1421"/>
<dbReference type="AlphaFoldDB" id="A0A1H3V2Q9"/>